<evidence type="ECO:0000313" key="11">
    <source>
        <dbReference type="Proteomes" id="UP000473531"/>
    </source>
</evidence>
<dbReference type="PANTHER" id="PTHR21666:SF288">
    <property type="entry name" value="CELL DIVISION PROTEIN YTFB"/>
    <property type="match status" value="1"/>
</dbReference>
<evidence type="ECO:0000256" key="1">
    <source>
        <dbReference type="ARBA" id="ARBA00001947"/>
    </source>
</evidence>
<dbReference type="OrthoDB" id="9809144at2"/>
<dbReference type="GO" id="GO:0004222">
    <property type="term" value="F:metalloendopeptidase activity"/>
    <property type="evidence" value="ECO:0007669"/>
    <property type="project" value="TreeGrafter"/>
</dbReference>
<comment type="caution">
    <text evidence="10">The sequence shown here is derived from an EMBL/GenBank/DDBJ whole genome shotgun (WGS) entry which is preliminary data.</text>
</comment>
<keyword evidence="5" id="KW-0862">Zinc</keyword>
<comment type="cofactor">
    <cofactor evidence="1">
        <name>Zn(2+)</name>
        <dbReference type="ChEBI" id="CHEBI:29105"/>
    </cofactor>
</comment>
<evidence type="ECO:0000256" key="5">
    <source>
        <dbReference type="ARBA" id="ARBA00022833"/>
    </source>
</evidence>
<dbReference type="GO" id="GO:0006508">
    <property type="term" value="P:proteolysis"/>
    <property type="evidence" value="ECO:0007669"/>
    <property type="project" value="UniProtKB-KW"/>
</dbReference>
<dbReference type="Pfam" id="PF01551">
    <property type="entry name" value="Peptidase_M23"/>
    <property type="match status" value="1"/>
</dbReference>
<feature type="signal peptide" evidence="8">
    <location>
        <begin position="1"/>
        <end position="20"/>
    </location>
</feature>
<reference evidence="10 11" key="1">
    <citation type="submission" date="2019-12" db="EMBL/GenBank/DDBJ databases">
        <title>Genomic-based taxomic classification of the family Erythrobacteraceae.</title>
        <authorList>
            <person name="Xu L."/>
        </authorList>
    </citation>
    <scope>NUCLEOTIDE SEQUENCE [LARGE SCALE GENOMIC DNA]</scope>
    <source>
        <strain evidence="10 11">KCTC 52259</strain>
    </source>
</reference>
<gene>
    <name evidence="10" type="ORF">GRI44_10505</name>
</gene>
<keyword evidence="3" id="KW-0479">Metal-binding</keyword>
<name>A0A6L7GJS8_9SPHN</name>
<dbReference type="PANTHER" id="PTHR21666">
    <property type="entry name" value="PEPTIDASE-RELATED"/>
    <property type="match status" value="1"/>
</dbReference>
<evidence type="ECO:0000256" key="2">
    <source>
        <dbReference type="ARBA" id="ARBA00022670"/>
    </source>
</evidence>
<keyword evidence="6" id="KW-0482">Metalloprotease</keyword>
<dbReference type="CDD" id="cd12797">
    <property type="entry name" value="M23_peptidase"/>
    <property type="match status" value="1"/>
</dbReference>
<organism evidence="10 11">
    <name type="scientific">Allopontixanthobacter confluentis</name>
    <dbReference type="NCBI Taxonomy" id="1849021"/>
    <lineage>
        <taxon>Bacteria</taxon>
        <taxon>Pseudomonadati</taxon>
        <taxon>Pseudomonadota</taxon>
        <taxon>Alphaproteobacteria</taxon>
        <taxon>Sphingomonadales</taxon>
        <taxon>Erythrobacteraceae</taxon>
        <taxon>Allopontixanthobacter</taxon>
    </lineage>
</organism>
<dbReference type="AlphaFoldDB" id="A0A6L7GJS8"/>
<dbReference type="SUPFAM" id="SSF51261">
    <property type="entry name" value="Duplicated hybrid motif"/>
    <property type="match status" value="1"/>
</dbReference>
<evidence type="ECO:0000256" key="7">
    <source>
        <dbReference type="SAM" id="Coils"/>
    </source>
</evidence>
<evidence type="ECO:0000256" key="3">
    <source>
        <dbReference type="ARBA" id="ARBA00022723"/>
    </source>
</evidence>
<dbReference type="RefSeq" id="WP_160601740.1">
    <property type="nucleotide sequence ID" value="NZ_WTYU01000002.1"/>
</dbReference>
<feature type="domain" description="M23ase beta-sheet core" evidence="9">
    <location>
        <begin position="315"/>
        <end position="404"/>
    </location>
</feature>
<dbReference type="InterPro" id="IPR011055">
    <property type="entry name" value="Dup_hybrid_motif"/>
</dbReference>
<keyword evidence="8" id="KW-0732">Signal</keyword>
<dbReference type="InterPro" id="IPR016047">
    <property type="entry name" value="M23ase_b-sheet_dom"/>
</dbReference>
<keyword evidence="2" id="KW-0645">Protease</keyword>
<dbReference type="EMBL" id="WTYU01000002">
    <property type="protein sequence ID" value="MXP15178.1"/>
    <property type="molecule type" value="Genomic_DNA"/>
</dbReference>
<evidence type="ECO:0000256" key="4">
    <source>
        <dbReference type="ARBA" id="ARBA00022801"/>
    </source>
</evidence>
<protein>
    <submittedName>
        <fullName evidence="10">Peptidoglycan DD-metalloendopeptidase family protein</fullName>
    </submittedName>
</protein>
<dbReference type="InterPro" id="IPR050570">
    <property type="entry name" value="Cell_wall_metabolism_enzyme"/>
</dbReference>
<keyword evidence="11" id="KW-1185">Reference proteome</keyword>
<evidence type="ECO:0000256" key="6">
    <source>
        <dbReference type="ARBA" id="ARBA00023049"/>
    </source>
</evidence>
<dbReference type="Proteomes" id="UP000473531">
    <property type="component" value="Unassembled WGS sequence"/>
</dbReference>
<evidence type="ECO:0000256" key="8">
    <source>
        <dbReference type="SAM" id="SignalP"/>
    </source>
</evidence>
<feature type="chain" id="PRO_5026880255" evidence="8">
    <location>
        <begin position="21"/>
        <end position="409"/>
    </location>
</feature>
<accession>A0A6L7GJS8</accession>
<dbReference type="Gene3D" id="2.70.70.10">
    <property type="entry name" value="Glucose Permease (Domain IIA)"/>
    <property type="match status" value="1"/>
</dbReference>
<evidence type="ECO:0000259" key="9">
    <source>
        <dbReference type="Pfam" id="PF01551"/>
    </source>
</evidence>
<keyword evidence="7" id="KW-0175">Coiled coil</keyword>
<feature type="coiled-coil region" evidence="7">
    <location>
        <begin position="44"/>
        <end position="99"/>
    </location>
</feature>
<sequence>MSRSVSLVAVLALLATSAIAQQGAQQSAQEIGQFDTPAQTRAALKSAHAQAADAEMRSKRLEMQARRATRSADKTAREAAALAARIQQAEAGIAAAEAQISLIDGQRAALDNRLAQKREPLIRLTASLQKMARRPLALSALRPGSLQDTVYLRAMLGATLPQVRARTAGLRAEIERARRLEQGARAALAAMQKNESVLAGRKQSLAALETKQRIASRRASGNANREVERALALAEEARDLDSLARTLDAAGALRKQLAALPGPIMRPDRPQASEVMAATQPVNAPPTTAPRQFQLPVNGRTVAGFGAPGDGGIASNGISLASRSGAQVVSPAAGRVVFAGAYKGYGRIVIIEHPGGWTSLVTGLARNDVEVGEGVVGGSPLGVAGAGRPIITLELRRNGEPVNPVDYLR</sequence>
<evidence type="ECO:0000313" key="10">
    <source>
        <dbReference type="EMBL" id="MXP15178.1"/>
    </source>
</evidence>
<keyword evidence="4" id="KW-0378">Hydrolase</keyword>
<dbReference type="GO" id="GO:0046872">
    <property type="term" value="F:metal ion binding"/>
    <property type="evidence" value="ECO:0007669"/>
    <property type="project" value="UniProtKB-KW"/>
</dbReference>
<proteinExistence type="predicted"/>